<organism evidence="6 7">
    <name type="scientific">Hymenobacter glaciei</name>
    <dbReference type="NCBI Taxonomy" id="877209"/>
    <lineage>
        <taxon>Bacteria</taxon>
        <taxon>Pseudomonadati</taxon>
        <taxon>Bacteroidota</taxon>
        <taxon>Cytophagia</taxon>
        <taxon>Cytophagales</taxon>
        <taxon>Hymenobacteraceae</taxon>
        <taxon>Hymenobacter</taxon>
    </lineage>
</organism>
<dbReference type="Gene3D" id="1.20.1740.10">
    <property type="entry name" value="Amino acid/polyamine transporter I"/>
    <property type="match status" value="1"/>
</dbReference>
<gene>
    <name evidence="6" type="ORF">GCM10022409_29280</name>
</gene>
<feature type="transmembrane region" description="Helical" evidence="5">
    <location>
        <begin position="200"/>
        <end position="220"/>
    </location>
</feature>
<sequence length="515" mass="55024">MQGLPFTAGLFRFFDKNSPYCMTEPQPDQPHFKRAINLFDAIMLVTGSMIGSGIFIVSGNIARQVGSAGWLLVVWLLTGFITMAGAISYGELASMFPKVGGQYVYLREAFGRLTAFLYGWTLFLVIQTGVIAAVAVAFAKFTGVLLPYFSVKNVLFHAGSFEFSSVQLLAIALIIGITALNAQGVRTGKLIQNVLGSTKLIALALLIIFGVALGINHEAIAANFHDLWTATRYPAPGVSAAPVPISGGSLLIAIGMAMSGSLFSSDSWNNIGFAGEEIQNPERTLVRSMAIGTAIVTALYILINVVYLLVLPLHGSPEATTLAGRGIQYATDDRVATAVAESMLGKAGAYIMAVLIMLSTFGANNGIILSGARAYFAMAKDGLFFSGLARLNGAGVPGRALWAQCLWACLLCLSGSYGQLLDYVMFAVILFYVVTIIGIFVLRRTRPDAHRPYRAWGYPVLPGLYVLLASAFCIILLVAPDTAEFSRRGLGLVALGLPVYFLFGKRMGPTTEATT</sequence>
<feature type="transmembrane region" description="Helical" evidence="5">
    <location>
        <begin position="485"/>
        <end position="503"/>
    </location>
</feature>
<feature type="transmembrane region" description="Helical" evidence="5">
    <location>
        <begin position="455"/>
        <end position="479"/>
    </location>
</feature>
<comment type="caution">
    <text evidence="6">The sequence shown here is derived from an EMBL/GenBank/DDBJ whole genome shotgun (WGS) entry which is preliminary data.</text>
</comment>
<dbReference type="InterPro" id="IPR002293">
    <property type="entry name" value="AA/rel_permease1"/>
</dbReference>
<feature type="transmembrane region" description="Helical" evidence="5">
    <location>
        <begin position="284"/>
        <end position="310"/>
    </location>
</feature>
<dbReference type="InterPro" id="IPR050598">
    <property type="entry name" value="AminoAcid_Transporter"/>
</dbReference>
<feature type="transmembrane region" description="Helical" evidence="5">
    <location>
        <begin position="41"/>
        <end position="62"/>
    </location>
</feature>
<feature type="transmembrane region" description="Helical" evidence="5">
    <location>
        <begin position="113"/>
        <end position="139"/>
    </location>
</feature>
<evidence type="ECO:0000256" key="5">
    <source>
        <dbReference type="SAM" id="Phobius"/>
    </source>
</evidence>
<feature type="transmembrane region" description="Helical" evidence="5">
    <location>
        <begin position="349"/>
        <end position="376"/>
    </location>
</feature>
<feature type="transmembrane region" description="Helical" evidence="5">
    <location>
        <begin position="159"/>
        <end position="180"/>
    </location>
</feature>
<dbReference type="Pfam" id="PF13520">
    <property type="entry name" value="AA_permease_2"/>
    <property type="match status" value="1"/>
</dbReference>
<keyword evidence="7" id="KW-1185">Reference proteome</keyword>
<evidence type="ECO:0000256" key="1">
    <source>
        <dbReference type="ARBA" id="ARBA00004141"/>
    </source>
</evidence>
<evidence type="ECO:0000256" key="2">
    <source>
        <dbReference type="ARBA" id="ARBA00022692"/>
    </source>
</evidence>
<dbReference type="PANTHER" id="PTHR11785:SF512">
    <property type="entry name" value="SOBREMESA, ISOFORM B"/>
    <property type="match status" value="1"/>
</dbReference>
<dbReference type="PIRSF" id="PIRSF006060">
    <property type="entry name" value="AA_transporter"/>
    <property type="match status" value="1"/>
</dbReference>
<comment type="subcellular location">
    <subcellularLocation>
        <location evidence="1">Membrane</location>
        <topology evidence="1">Multi-pass membrane protein</topology>
    </subcellularLocation>
</comment>
<protein>
    <submittedName>
        <fullName evidence="6">Amino acid permease</fullName>
    </submittedName>
</protein>
<keyword evidence="3 5" id="KW-1133">Transmembrane helix</keyword>
<evidence type="ECO:0000256" key="4">
    <source>
        <dbReference type="ARBA" id="ARBA00023136"/>
    </source>
</evidence>
<feature type="transmembrane region" description="Helical" evidence="5">
    <location>
        <begin position="68"/>
        <end position="92"/>
    </location>
</feature>
<dbReference type="EMBL" id="BAABDK010000023">
    <property type="protein sequence ID" value="GAA4041433.1"/>
    <property type="molecule type" value="Genomic_DNA"/>
</dbReference>
<evidence type="ECO:0000313" key="7">
    <source>
        <dbReference type="Proteomes" id="UP001501469"/>
    </source>
</evidence>
<feature type="transmembrane region" description="Helical" evidence="5">
    <location>
        <begin position="240"/>
        <end position="263"/>
    </location>
</feature>
<accession>A0ABP7UEW6</accession>
<reference evidence="7" key="1">
    <citation type="journal article" date="2019" name="Int. J. Syst. Evol. Microbiol.">
        <title>The Global Catalogue of Microorganisms (GCM) 10K type strain sequencing project: providing services to taxonomists for standard genome sequencing and annotation.</title>
        <authorList>
            <consortium name="The Broad Institute Genomics Platform"/>
            <consortium name="The Broad Institute Genome Sequencing Center for Infectious Disease"/>
            <person name="Wu L."/>
            <person name="Ma J."/>
        </authorList>
    </citation>
    <scope>NUCLEOTIDE SEQUENCE [LARGE SCALE GENOMIC DNA]</scope>
    <source>
        <strain evidence="7">JCM 17225</strain>
    </source>
</reference>
<dbReference type="Proteomes" id="UP001501469">
    <property type="component" value="Unassembled WGS sequence"/>
</dbReference>
<evidence type="ECO:0000256" key="3">
    <source>
        <dbReference type="ARBA" id="ARBA00022989"/>
    </source>
</evidence>
<name>A0ABP7UEW6_9BACT</name>
<keyword evidence="4 5" id="KW-0472">Membrane</keyword>
<feature type="transmembrane region" description="Helical" evidence="5">
    <location>
        <begin position="423"/>
        <end position="443"/>
    </location>
</feature>
<proteinExistence type="predicted"/>
<keyword evidence="2 5" id="KW-0812">Transmembrane</keyword>
<evidence type="ECO:0000313" key="6">
    <source>
        <dbReference type="EMBL" id="GAA4041433.1"/>
    </source>
</evidence>
<dbReference type="PANTHER" id="PTHR11785">
    <property type="entry name" value="AMINO ACID TRANSPORTER"/>
    <property type="match status" value="1"/>
</dbReference>